<dbReference type="EC" id="2.7.13.3" evidence="2"/>
<dbReference type="GO" id="GO:0046983">
    <property type="term" value="F:protein dimerization activity"/>
    <property type="evidence" value="ECO:0007669"/>
    <property type="project" value="InterPro"/>
</dbReference>
<evidence type="ECO:0000256" key="4">
    <source>
        <dbReference type="ARBA" id="ARBA00022679"/>
    </source>
</evidence>
<evidence type="ECO:0000256" key="5">
    <source>
        <dbReference type="ARBA" id="ARBA00022741"/>
    </source>
</evidence>
<keyword evidence="6 11" id="KW-0418">Kinase</keyword>
<evidence type="ECO:0000313" key="12">
    <source>
        <dbReference type="Proteomes" id="UP000232003"/>
    </source>
</evidence>
<name>A0A2K8SV65_9NOSO</name>
<dbReference type="Gene3D" id="3.30.565.10">
    <property type="entry name" value="Histidine kinase-like ATPase, C-terminal domain"/>
    <property type="match status" value="1"/>
</dbReference>
<keyword evidence="3" id="KW-0597">Phosphoprotein</keyword>
<keyword evidence="8" id="KW-0902">Two-component regulatory system</keyword>
<proteinExistence type="predicted"/>
<dbReference type="InterPro" id="IPR005467">
    <property type="entry name" value="His_kinase_dom"/>
</dbReference>
<evidence type="ECO:0000256" key="1">
    <source>
        <dbReference type="ARBA" id="ARBA00000085"/>
    </source>
</evidence>
<protein>
    <recommendedName>
        <fullName evidence="2">histidine kinase</fullName>
        <ecNumber evidence="2">2.7.13.3</ecNumber>
    </recommendedName>
</protein>
<dbReference type="InterPro" id="IPR036890">
    <property type="entry name" value="HATPase_C_sf"/>
</dbReference>
<dbReference type="Proteomes" id="UP000232003">
    <property type="component" value="Chromosome"/>
</dbReference>
<evidence type="ECO:0000256" key="7">
    <source>
        <dbReference type="ARBA" id="ARBA00022840"/>
    </source>
</evidence>
<feature type="domain" description="Histidine kinase" evidence="10">
    <location>
        <begin position="332"/>
        <end position="419"/>
    </location>
</feature>
<keyword evidence="4" id="KW-0808">Transferase</keyword>
<evidence type="ECO:0000256" key="9">
    <source>
        <dbReference type="SAM" id="Phobius"/>
    </source>
</evidence>
<dbReference type="InterPro" id="IPR050482">
    <property type="entry name" value="Sensor_HK_TwoCompSys"/>
</dbReference>
<keyword evidence="12" id="KW-1185">Reference proteome</keyword>
<dbReference type="InterPro" id="IPR003594">
    <property type="entry name" value="HATPase_dom"/>
</dbReference>
<dbReference type="AlphaFoldDB" id="A0A2K8SV65"/>
<dbReference type="Pfam" id="PF02518">
    <property type="entry name" value="HATPase_c"/>
    <property type="match status" value="1"/>
</dbReference>
<organism evidence="11 12">
    <name type="scientific">Nostoc flagelliforme CCNUN1</name>
    <dbReference type="NCBI Taxonomy" id="2038116"/>
    <lineage>
        <taxon>Bacteria</taxon>
        <taxon>Bacillati</taxon>
        <taxon>Cyanobacteriota</taxon>
        <taxon>Cyanophyceae</taxon>
        <taxon>Nostocales</taxon>
        <taxon>Nostocaceae</taxon>
        <taxon>Nostoc</taxon>
    </lineage>
</organism>
<dbReference type="GO" id="GO:0005524">
    <property type="term" value="F:ATP binding"/>
    <property type="evidence" value="ECO:0007669"/>
    <property type="project" value="UniProtKB-KW"/>
</dbReference>
<dbReference type="GO" id="GO:0016020">
    <property type="term" value="C:membrane"/>
    <property type="evidence" value="ECO:0007669"/>
    <property type="project" value="InterPro"/>
</dbReference>
<dbReference type="OrthoDB" id="199946at2"/>
<keyword evidence="7" id="KW-0067">ATP-binding</keyword>
<evidence type="ECO:0000256" key="6">
    <source>
        <dbReference type="ARBA" id="ARBA00022777"/>
    </source>
</evidence>
<feature type="transmembrane region" description="Helical" evidence="9">
    <location>
        <begin position="134"/>
        <end position="154"/>
    </location>
</feature>
<comment type="catalytic activity">
    <reaction evidence="1">
        <text>ATP + protein L-histidine = ADP + protein N-phospho-L-histidine.</text>
        <dbReference type="EC" id="2.7.13.3"/>
    </reaction>
</comment>
<dbReference type="Pfam" id="PF07730">
    <property type="entry name" value="HisKA_3"/>
    <property type="match status" value="1"/>
</dbReference>
<dbReference type="KEGG" id="nfl:COO91_05215"/>
<keyword evidence="5" id="KW-0547">Nucleotide-binding</keyword>
<dbReference type="CDD" id="cd16917">
    <property type="entry name" value="HATPase_UhpB-NarQ-NarX-like"/>
    <property type="match status" value="1"/>
</dbReference>
<evidence type="ECO:0000256" key="3">
    <source>
        <dbReference type="ARBA" id="ARBA00022553"/>
    </source>
</evidence>
<dbReference type="PROSITE" id="PS50109">
    <property type="entry name" value="HIS_KIN"/>
    <property type="match status" value="1"/>
</dbReference>
<reference evidence="11 12" key="1">
    <citation type="submission" date="2017-11" db="EMBL/GenBank/DDBJ databases">
        <title>Complete genome of a free-living desiccation-tolerant cyanobacterium and its photosynthetic adaptation to extreme terrestrial habitat.</title>
        <authorList>
            <person name="Shang J."/>
        </authorList>
    </citation>
    <scope>NUCLEOTIDE SEQUENCE [LARGE SCALE GENOMIC DNA]</scope>
    <source>
        <strain evidence="11 12">CCNUN1</strain>
    </source>
</reference>
<evidence type="ECO:0000259" key="10">
    <source>
        <dbReference type="PROSITE" id="PS50109"/>
    </source>
</evidence>
<feature type="transmembrane region" description="Helical" evidence="9">
    <location>
        <begin position="52"/>
        <end position="76"/>
    </location>
</feature>
<dbReference type="RefSeq" id="WP_100900295.1">
    <property type="nucleotide sequence ID" value="NZ_CAWNNC010000001.1"/>
</dbReference>
<feature type="transmembrane region" description="Helical" evidence="9">
    <location>
        <begin position="166"/>
        <end position="192"/>
    </location>
</feature>
<accession>A0A2K8SV65</accession>
<feature type="transmembrane region" description="Helical" evidence="9">
    <location>
        <begin position="88"/>
        <end position="105"/>
    </location>
</feature>
<dbReference type="Gene3D" id="1.20.5.1930">
    <property type="match status" value="1"/>
</dbReference>
<keyword evidence="9" id="KW-0472">Membrane</keyword>
<feature type="transmembrane region" description="Helical" evidence="9">
    <location>
        <begin position="12"/>
        <end position="32"/>
    </location>
</feature>
<gene>
    <name evidence="11" type="ORF">COO91_05215</name>
</gene>
<dbReference type="PANTHER" id="PTHR24421:SF10">
    <property type="entry name" value="NITRATE_NITRITE SENSOR PROTEIN NARQ"/>
    <property type="match status" value="1"/>
</dbReference>
<dbReference type="GO" id="GO:0000155">
    <property type="term" value="F:phosphorelay sensor kinase activity"/>
    <property type="evidence" value="ECO:0007669"/>
    <property type="project" value="InterPro"/>
</dbReference>
<evidence type="ECO:0000313" key="11">
    <source>
        <dbReference type="EMBL" id="AUB39223.1"/>
    </source>
</evidence>
<dbReference type="InterPro" id="IPR011712">
    <property type="entry name" value="Sig_transdc_His_kin_sub3_dim/P"/>
</dbReference>
<sequence length="421" mass="47330">MNPPIQIKKHPFPSLLYLEWTLLAITALTAFIPPPLKHFRPKPPELSICGAFPDLSGCSILPELSIYSLIIFAAMGLKLPRNNQTHKVIYTAIEILLILIIGLFGERFSRLFPFLYIILVTRSCLIFQLNGRLFVTGLSFCLFLVTTQLKYQLFNFQASPQAQERYRFLILNSSLVFGLSLVFVLLMMNAVLSERQSREKLAIANEKLRQYAMQIENQATLEERNRIAREIHDSLGHSLTALNLQLETALKLWQANPGKAETFLATAKELGSKALKDVRESVSTMRLNPLQEQSLERAIASLSENFHRSNGILPISKINLQSPLPPEINTAIYRITQESLTNISKYAYATEVKLELATNRGNLRLIIQDNGRGFDLGQNTTGFGLHSMRDRTLALGGEFNINSAPGYGCKITVNIPLTRLT</sequence>
<dbReference type="SUPFAM" id="SSF55874">
    <property type="entry name" value="ATPase domain of HSP90 chaperone/DNA topoisomerase II/histidine kinase"/>
    <property type="match status" value="1"/>
</dbReference>
<dbReference type="SMART" id="SM00387">
    <property type="entry name" value="HATPase_c"/>
    <property type="match status" value="1"/>
</dbReference>
<evidence type="ECO:0000256" key="8">
    <source>
        <dbReference type="ARBA" id="ARBA00023012"/>
    </source>
</evidence>
<keyword evidence="9" id="KW-0812">Transmembrane</keyword>
<keyword evidence="9" id="KW-1133">Transmembrane helix</keyword>
<dbReference type="EMBL" id="CP024785">
    <property type="protein sequence ID" value="AUB39223.1"/>
    <property type="molecule type" value="Genomic_DNA"/>
</dbReference>
<dbReference type="PANTHER" id="PTHR24421">
    <property type="entry name" value="NITRATE/NITRITE SENSOR PROTEIN NARX-RELATED"/>
    <property type="match status" value="1"/>
</dbReference>
<evidence type="ECO:0000256" key="2">
    <source>
        <dbReference type="ARBA" id="ARBA00012438"/>
    </source>
</evidence>